<sequence length="325" mass="37198">MNIAIIGGSITEGAGASTYKNSYVYKLEQYLKENNNNLVVKNLGAGGTASQFGIFRLKRDLGIFKPDLILVEFAVNDRIYNSSELNKYFEGLIRQCANITKKIIIIDFPTGMADSCTSIHKKIAYYYGIPVIDVQDEVWKRIGHREFCWSQIAIDNLHPNDEGHNLYFKIIKEELEKLDLENFRMKIDNNFLTNYSFNNPMIISYDDKSVEYYGHWIEQSFKLNNKFDYGATTNSIGDGIIFRFKGKYLSMMNLFTKDSGILECKLDDFNFNIDLYMNSDGHYYNTINVSDLSDEEHILTVIVSDKKNSNSLGNKIIVGGFCISS</sequence>
<comment type="caution">
    <text evidence="2">The sequence shown here is derived from an EMBL/GenBank/DDBJ whole genome shotgun (WGS) entry which is preliminary data.</text>
</comment>
<dbReference type="InterPro" id="IPR013830">
    <property type="entry name" value="SGNH_hydro"/>
</dbReference>
<dbReference type="Pfam" id="PF13472">
    <property type="entry name" value="Lipase_GDSL_2"/>
    <property type="match status" value="1"/>
</dbReference>
<dbReference type="RefSeq" id="WP_077838757.1">
    <property type="nucleotide sequence ID" value="NZ_JABTAE010000001.1"/>
</dbReference>
<dbReference type="InterPro" id="IPR036514">
    <property type="entry name" value="SGNH_hydro_sf"/>
</dbReference>
<dbReference type="Gene3D" id="3.40.50.1110">
    <property type="entry name" value="SGNH hydrolase"/>
    <property type="match status" value="1"/>
</dbReference>
<organism evidence="2 3">
    <name type="scientific">Clostridium beijerinckii</name>
    <name type="common">Clostridium MP</name>
    <dbReference type="NCBI Taxonomy" id="1520"/>
    <lineage>
        <taxon>Bacteria</taxon>
        <taxon>Bacillati</taxon>
        <taxon>Bacillota</taxon>
        <taxon>Clostridia</taxon>
        <taxon>Eubacteriales</taxon>
        <taxon>Clostridiaceae</taxon>
        <taxon>Clostridium</taxon>
    </lineage>
</organism>
<dbReference type="EMBL" id="LZZI01000031">
    <property type="protein sequence ID" value="OOM61786.1"/>
    <property type="molecule type" value="Genomic_DNA"/>
</dbReference>
<name>A0A1S8S8A6_CLOBE</name>
<proteinExistence type="predicted"/>
<gene>
    <name evidence="2" type="ORF">CLBCK_21520</name>
</gene>
<dbReference type="GO" id="GO:0016787">
    <property type="term" value="F:hydrolase activity"/>
    <property type="evidence" value="ECO:0007669"/>
    <property type="project" value="UniProtKB-KW"/>
</dbReference>
<evidence type="ECO:0000259" key="1">
    <source>
        <dbReference type="Pfam" id="PF13472"/>
    </source>
</evidence>
<reference evidence="2 3" key="1">
    <citation type="submission" date="2016-05" db="EMBL/GenBank/DDBJ databases">
        <title>Microbial solvent formation.</title>
        <authorList>
            <person name="Poehlein A."/>
            <person name="Montoya Solano J.D."/>
            <person name="Flitsch S."/>
            <person name="Krabben P."/>
            <person name="Duerre P."/>
            <person name="Daniel R."/>
        </authorList>
    </citation>
    <scope>NUCLEOTIDE SEQUENCE [LARGE SCALE GENOMIC DNA]</scope>
    <source>
        <strain evidence="2 3">DSM 53</strain>
    </source>
</reference>
<dbReference type="AlphaFoldDB" id="A0A1S8S8A6"/>
<dbReference type="PANTHER" id="PTHR34407">
    <property type="entry name" value="EXPRESSED PROTEIN"/>
    <property type="match status" value="1"/>
</dbReference>
<accession>A0A1S8S8A6</accession>
<protein>
    <submittedName>
        <fullName evidence="2">GDSL-like lipase/acylhydrolase</fullName>
    </submittedName>
</protein>
<dbReference type="Gene3D" id="2.60.120.260">
    <property type="entry name" value="Galactose-binding domain-like"/>
    <property type="match status" value="1"/>
</dbReference>
<keyword evidence="2" id="KW-0378">Hydrolase</keyword>
<dbReference type="CDD" id="cd00229">
    <property type="entry name" value="SGNH_hydrolase"/>
    <property type="match status" value="1"/>
</dbReference>
<dbReference type="Proteomes" id="UP000190973">
    <property type="component" value="Unassembled WGS sequence"/>
</dbReference>
<evidence type="ECO:0000313" key="3">
    <source>
        <dbReference type="Proteomes" id="UP000190973"/>
    </source>
</evidence>
<dbReference type="SUPFAM" id="SSF52266">
    <property type="entry name" value="SGNH hydrolase"/>
    <property type="match status" value="1"/>
</dbReference>
<evidence type="ECO:0000313" key="2">
    <source>
        <dbReference type="EMBL" id="OOM61786.1"/>
    </source>
</evidence>
<feature type="domain" description="SGNH hydrolase-type esterase" evidence="1">
    <location>
        <begin position="6"/>
        <end position="165"/>
    </location>
</feature>
<dbReference type="PANTHER" id="PTHR34407:SF1">
    <property type="entry name" value="SGNH HYDROLASE-TYPE ESTERASE DOMAIN-CONTAINING PROTEIN"/>
    <property type="match status" value="1"/>
</dbReference>